<dbReference type="PANTHER" id="PTHR43248">
    <property type="entry name" value="2-SUCCINYL-6-HYDROXY-2,4-CYCLOHEXADIENE-1-CARBOXYLATE SYNTHASE"/>
    <property type="match status" value="1"/>
</dbReference>
<evidence type="ECO:0000256" key="1">
    <source>
        <dbReference type="ARBA" id="ARBA00010088"/>
    </source>
</evidence>
<evidence type="ECO:0000313" key="4">
    <source>
        <dbReference type="EMBL" id="PKY65956.1"/>
    </source>
</evidence>
<evidence type="ECO:0000313" key="5">
    <source>
        <dbReference type="Proteomes" id="UP000234545"/>
    </source>
</evidence>
<keyword evidence="2" id="KW-0378">Hydrolase</keyword>
<name>A0A2I1I495_9ACTO</name>
<dbReference type="GO" id="GO:0004177">
    <property type="term" value="F:aminopeptidase activity"/>
    <property type="evidence" value="ECO:0007669"/>
    <property type="project" value="UniProtKB-KW"/>
</dbReference>
<accession>A0A2I1I495</accession>
<comment type="similarity">
    <text evidence="1">Belongs to the peptidase S33 family.</text>
</comment>
<evidence type="ECO:0000256" key="2">
    <source>
        <dbReference type="ARBA" id="ARBA00022801"/>
    </source>
</evidence>
<evidence type="ECO:0000259" key="3">
    <source>
        <dbReference type="Pfam" id="PF00561"/>
    </source>
</evidence>
<reference evidence="4 5" key="1">
    <citation type="submission" date="2017-12" db="EMBL/GenBank/DDBJ databases">
        <title>Phylogenetic diversity of female urinary microbiome.</title>
        <authorList>
            <person name="Thomas-White K."/>
            <person name="Wolfe A.J."/>
        </authorList>
    </citation>
    <scope>NUCLEOTIDE SEQUENCE [LARGE SCALE GENOMIC DNA]</scope>
    <source>
        <strain evidence="4 5">UMB0250</strain>
    </source>
</reference>
<gene>
    <name evidence="4" type="ORF">CYJ25_06895</name>
</gene>
<dbReference type="Proteomes" id="UP000234545">
    <property type="component" value="Unassembled WGS sequence"/>
</dbReference>
<dbReference type="AlphaFoldDB" id="A0A2I1I495"/>
<dbReference type="InterPro" id="IPR002410">
    <property type="entry name" value="Peptidase_S33"/>
</dbReference>
<dbReference type="GO" id="GO:0006508">
    <property type="term" value="P:proteolysis"/>
    <property type="evidence" value="ECO:0007669"/>
    <property type="project" value="InterPro"/>
</dbReference>
<dbReference type="InterPro" id="IPR000073">
    <property type="entry name" value="AB_hydrolase_1"/>
</dbReference>
<dbReference type="OrthoDB" id="9796770at2"/>
<dbReference type="Gene3D" id="3.40.50.1820">
    <property type="entry name" value="alpha/beta hydrolase"/>
    <property type="match status" value="1"/>
</dbReference>
<organism evidence="4 5">
    <name type="scientific">Schaalia turicensis</name>
    <dbReference type="NCBI Taxonomy" id="131111"/>
    <lineage>
        <taxon>Bacteria</taxon>
        <taxon>Bacillati</taxon>
        <taxon>Actinomycetota</taxon>
        <taxon>Actinomycetes</taxon>
        <taxon>Actinomycetales</taxon>
        <taxon>Actinomycetaceae</taxon>
        <taxon>Schaalia</taxon>
    </lineage>
</organism>
<dbReference type="InterPro" id="IPR051601">
    <property type="entry name" value="Serine_prot/Carboxylest_S33"/>
</dbReference>
<keyword evidence="4" id="KW-0031">Aminopeptidase</keyword>
<dbReference type="InterPro" id="IPR029058">
    <property type="entry name" value="AB_hydrolase_fold"/>
</dbReference>
<comment type="caution">
    <text evidence="4">The sequence shown here is derived from an EMBL/GenBank/DDBJ whole genome shotgun (WGS) entry which is preliminary data.</text>
</comment>
<dbReference type="RefSeq" id="WP_101628440.1">
    <property type="nucleotide sequence ID" value="NZ_PKKJ01000009.1"/>
</dbReference>
<feature type="domain" description="AB hydrolase-1" evidence="3">
    <location>
        <begin position="59"/>
        <end position="220"/>
    </location>
</feature>
<dbReference type="Pfam" id="PF00561">
    <property type="entry name" value="Abhydrolase_1"/>
    <property type="match status" value="1"/>
</dbReference>
<dbReference type="SUPFAM" id="SSF53474">
    <property type="entry name" value="alpha/beta-Hydrolases"/>
    <property type="match status" value="1"/>
</dbReference>
<dbReference type="PRINTS" id="PR00793">
    <property type="entry name" value="PROAMNOPTASE"/>
</dbReference>
<dbReference type="EMBL" id="PKKJ01000009">
    <property type="protein sequence ID" value="PKY65956.1"/>
    <property type="molecule type" value="Genomic_DNA"/>
</dbReference>
<protein>
    <submittedName>
        <fullName evidence="4">Prolyl aminopeptidase</fullName>
    </submittedName>
</protein>
<sequence length="452" mass="50765">MLVNSYIQHSCTVNEHRFVVPLDHRKTLNTPASTPQTLETIEVFAREVIRPGGEDLPYLVYLQGGPGFGAPRSGDFRDGWLGRLLDDHRLVLLDQRGTGQSGRLDARSLVESGRFDNPDGSINDQALADYLMLFRQDQIVWDAEHVRRELAGDAQWSTLGQSFGGFITTAYLSLAPEGLEKSLITGGLPGLTHVDEIYRRTYAATAKRNQTYFSRYASDERTIREIAAHLRDTEELLPTGERLSPARFRMIGMGLGTTTRTDMLHYLLEGPWTTVRGQRRLSHQFLEGIAAEIAGTPMYAVLHETIYAGATPDLAGTTTNWSADRLAEEIPGFAKDADPLDESEPYYLTGEHMMRRFFDEDPFLRPFAKACDILATRTDWPTVYIPEVLTQNTVPVAASVYYDDMFVPRELSLDTAATIRGARTWITNEYQHDGLRASGTNVIDHLFELVRD</sequence>
<dbReference type="PANTHER" id="PTHR43248:SF2">
    <property type="entry name" value="PROLYL AMINOPEPTIDASE"/>
    <property type="match status" value="1"/>
</dbReference>
<proteinExistence type="inferred from homology"/>
<keyword evidence="4" id="KW-0645">Protease</keyword>